<feature type="compositionally biased region" description="Basic and acidic residues" evidence="18">
    <location>
        <begin position="941"/>
        <end position="954"/>
    </location>
</feature>
<evidence type="ECO:0000256" key="9">
    <source>
        <dbReference type="ARBA" id="ARBA00022771"/>
    </source>
</evidence>
<dbReference type="InterPro" id="IPR018451">
    <property type="entry name" value="NAF/FISL_domain"/>
</dbReference>
<dbReference type="PROSITE" id="PS00108">
    <property type="entry name" value="PROTEIN_KINASE_ST"/>
    <property type="match status" value="1"/>
</dbReference>
<dbReference type="Gene3D" id="3.30.310.80">
    <property type="entry name" value="Kinase associated domain 1, KA1"/>
    <property type="match status" value="1"/>
</dbReference>
<dbReference type="EC" id="2.7.11.1" evidence="4"/>
<dbReference type="SMART" id="SM00220">
    <property type="entry name" value="S_TKc"/>
    <property type="match status" value="1"/>
</dbReference>
<keyword evidence="12 17" id="KW-0067">ATP-binding</keyword>
<dbReference type="Gene3D" id="1.10.510.10">
    <property type="entry name" value="Transferase(Phosphotransferase) domain 1"/>
    <property type="match status" value="1"/>
</dbReference>
<dbReference type="InterPro" id="IPR017441">
    <property type="entry name" value="Protein_kinase_ATP_BS"/>
</dbReference>
<dbReference type="PANTHER" id="PTHR15835:SF16">
    <property type="entry name" value="F20D23.9 PROTEIN"/>
    <property type="match status" value="1"/>
</dbReference>
<evidence type="ECO:0000256" key="15">
    <source>
        <dbReference type="ARBA" id="ARBA00047899"/>
    </source>
</evidence>
<dbReference type="FunFam" id="3.30.200.20:FF:000096">
    <property type="entry name" value="Non-specific serine/threonine protein kinase"/>
    <property type="match status" value="1"/>
</dbReference>
<feature type="compositionally biased region" description="Low complexity" evidence="18">
    <location>
        <begin position="1"/>
        <end position="11"/>
    </location>
</feature>
<dbReference type="InterPro" id="IPR012935">
    <property type="entry name" value="NuBaID_N"/>
</dbReference>
<evidence type="ECO:0000256" key="11">
    <source>
        <dbReference type="ARBA" id="ARBA00022833"/>
    </source>
</evidence>
<dbReference type="Pfam" id="PF03822">
    <property type="entry name" value="NAF"/>
    <property type="match status" value="1"/>
</dbReference>
<keyword evidence="11" id="KW-0862">Zinc</keyword>
<evidence type="ECO:0000256" key="18">
    <source>
        <dbReference type="SAM" id="MobiDB-lite"/>
    </source>
</evidence>
<dbReference type="CDD" id="cd14663">
    <property type="entry name" value="STKc_SnRK3"/>
    <property type="match status" value="1"/>
</dbReference>
<dbReference type="Pfam" id="PF07967">
    <property type="entry name" value="zf-C3HC"/>
    <property type="match status" value="1"/>
</dbReference>
<feature type="region of interest" description="Disordered" evidence="18">
    <location>
        <begin position="1216"/>
        <end position="1273"/>
    </location>
</feature>
<feature type="region of interest" description="Disordered" evidence="18">
    <location>
        <begin position="894"/>
        <end position="1020"/>
    </location>
</feature>
<dbReference type="PANTHER" id="PTHR15835">
    <property type="entry name" value="NUCLEAR-INTERACTING PARTNER OF ALK"/>
    <property type="match status" value="1"/>
</dbReference>
<dbReference type="RefSeq" id="XP_052114524.1">
    <property type="nucleotide sequence ID" value="XM_052258564.1"/>
</dbReference>
<keyword evidence="14" id="KW-0539">Nucleus</keyword>
<comment type="cofactor">
    <cofactor evidence="1">
        <name>Mn(2+)</name>
        <dbReference type="ChEBI" id="CHEBI:29035"/>
    </cofactor>
</comment>
<evidence type="ECO:0000259" key="19">
    <source>
        <dbReference type="PROSITE" id="PS50011"/>
    </source>
</evidence>
<evidence type="ECO:0000256" key="2">
    <source>
        <dbReference type="ARBA" id="ARBA00004123"/>
    </source>
</evidence>
<keyword evidence="9" id="KW-0863">Zinc-finger</keyword>
<accession>A0A9C6TTY6</accession>
<keyword evidence="6" id="KW-0808">Transferase</keyword>
<evidence type="ECO:0000256" key="13">
    <source>
        <dbReference type="ARBA" id="ARBA00023211"/>
    </source>
</evidence>
<evidence type="ECO:0000256" key="4">
    <source>
        <dbReference type="ARBA" id="ARBA00012513"/>
    </source>
</evidence>
<evidence type="ECO:0000313" key="22">
    <source>
        <dbReference type="RefSeq" id="XP_052114524.1"/>
    </source>
</evidence>
<reference evidence="21" key="1">
    <citation type="journal article" date="2016" name="Nat. Genet.">
        <title>The genome sequences of Arachis duranensis and Arachis ipaensis, the diploid ancestors of cultivated peanut.</title>
        <authorList>
            <person name="Bertioli D.J."/>
            <person name="Cannon S.B."/>
            <person name="Froenicke L."/>
            <person name="Huang G."/>
            <person name="Farmer A.D."/>
            <person name="Cannon E.K."/>
            <person name="Liu X."/>
            <person name="Gao D."/>
            <person name="Clevenger J."/>
            <person name="Dash S."/>
            <person name="Ren L."/>
            <person name="Moretzsohn M.C."/>
            <person name="Shirasawa K."/>
            <person name="Huang W."/>
            <person name="Vidigal B."/>
            <person name="Abernathy B."/>
            <person name="Chu Y."/>
            <person name="Niederhuth C.E."/>
            <person name="Umale P."/>
            <person name="Araujo A.C."/>
            <person name="Kozik A."/>
            <person name="Kim K.D."/>
            <person name="Burow M.D."/>
            <person name="Varshney R.K."/>
            <person name="Wang X."/>
            <person name="Zhang X."/>
            <person name="Barkley N."/>
            <person name="Guimaraes P.M."/>
            <person name="Isobe S."/>
            <person name="Guo B."/>
            <person name="Liao B."/>
            <person name="Stalker H.T."/>
            <person name="Schmitz R.J."/>
            <person name="Scheffler B.E."/>
            <person name="Leal-Bertioli S.C."/>
            <person name="Xun X."/>
            <person name="Jackson S.A."/>
            <person name="Michelmore R."/>
            <person name="Ozias-Akins P."/>
        </authorList>
    </citation>
    <scope>NUCLEOTIDE SEQUENCE [LARGE SCALE GENOMIC DNA]</scope>
    <source>
        <strain evidence="21">cv. V14167</strain>
    </source>
</reference>
<dbReference type="KEGG" id="adu:107482008"/>
<feature type="compositionally biased region" description="Polar residues" evidence="18">
    <location>
        <begin position="1254"/>
        <end position="1273"/>
    </location>
</feature>
<dbReference type="GO" id="GO:0008270">
    <property type="term" value="F:zinc ion binding"/>
    <property type="evidence" value="ECO:0007669"/>
    <property type="project" value="UniProtKB-KW"/>
</dbReference>
<name>A0A9C6TTY6_ARADU</name>
<evidence type="ECO:0000256" key="17">
    <source>
        <dbReference type="PROSITE-ProRule" id="PRU10141"/>
    </source>
</evidence>
<dbReference type="InterPro" id="IPR013909">
    <property type="entry name" value="NuBaID_C"/>
</dbReference>
<evidence type="ECO:0000256" key="12">
    <source>
        <dbReference type="ARBA" id="ARBA00022840"/>
    </source>
</evidence>
<evidence type="ECO:0000256" key="1">
    <source>
        <dbReference type="ARBA" id="ARBA00001936"/>
    </source>
</evidence>
<dbReference type="InterPro" id="IPR011009">
    <property type="entry name" value="Kinase-like_dom_sf"/>
</dbReference>
<gene>
    <name evidence="22" type="primary">LOC107482008</name>
</gene>
<keyword evidence="8 17" id="KW-0547">Nucleotide-binding</keyword>
<comment type="similarity">
    <text evidence="3">Belongs to the protein kinase superfamily. CAMK Ser/Thr protein kinase family. SNF1 subfamily.</text>
</comment>
<keyword evidence="13" id="KW-0464">Manganese</keyword>
<keyword evidence="5" id="KW-0723">Serine/threonine-protein kinase</keyword>
<feature type="domain" description="Protein kinase" evidence="19">
    <location>
        <begin position="21"/>
        <end position="276"/>
    </location>
</feature>
<dbReference type="GO" id="GO:0005524">
    <property type="term" value="F:ATP binding"/>
    <property type="evidence" value="ECO:0007669"/>
    <property type="project" value="UniProtKB-UniRule"/>
</dbReference>
<evidence type="ECO:0000256" key="14">
    <source>
        <dbReference type="ARBA" id="ARBA00023242"/>
    </source>
</evidence>
<dbReference type="PROSITE" id="PS50816">
    <property type="entry name" value="NAF"/>
    <property type="match status" value="1"/>
</dbReference>
<keyword evidence="10" id="KW-0418">Kinase</keyword>
<evidence type="ECO:0000313" key="21">
    <source>
        <dbReference type="Proteomes" id="UP000515211"/>
    </source>
</evidence>
<dbReference type="GeneID" id="107482008"/>
<comment type="catalytic activity">
    <reaction evidence="16">
        <text>L-seryl-[protein] + ATP = O-phospho-L-seryl-[protein] + ADP + H(+)</text>
        <dbReference type="Rhea" id="RHEA:17989"/>
        <dbReference type="Rhea" id="RHEA-COMP:9863"/>
        <dbReference type="Rhea" id="RHEA-COMP:11604"/>
        <dbReference type="ChEBI" id="CHEBI:15378"/>
        <dbReference type="ChEBI" id="CHEBI:29999"/>
        <dbReference type="ChEBI" id="CHEBI:30616"/>
        <dbReference type="ChEBI" id="CHEBI:83421"/>
        <dbReference type="ChEBI" id="CHEBI:456216"/>
        <dbReference type="EC" id="2.7.11.1"/>
    </reaction>
</comment>
<feature type="domain" description="NAF" evidence="20">
    <location>
        <begin position="318"/>
        <end position="342"/>
    </location>
</feature>
<evidence type="ECO:0000256" key="10">
    <source>
        <dbReference type="ARBA" id="ARBA00022777"/>
    </source>
</evidence>
<dbReference type="InterPro" id="IPR004041">
    <property type="entry name" value="NAF_dom"/>
</dbReference>
<dbReference type="Pfam" id="PF00069">
    <property type="entry name" value="Pkinase"/>
    <property type="match status" value="1"/>
</dbReference>
<protein>
    <recommendedName>
        <fullName evidence="4">non-specific serine/threonine protein kinase</fullName>
        <ecNumber evidence="4">2.7.11.1</ecNumber>
    </recommendedName>
</protein>
<evidence type="ECO:0000256" key="8">
    <source>
        <dbReference type="ARBA" id="ARBA00022741"/>
    </source>
</evidence>
<evidence type="ECO:0000256" key="3">
    <source>
        <dbReference type="ARBA" id="ARBA00006234"/>
    </source>
</evidence>
<feature type="region of interest" description="Disordered" evidence="18">
    <location>
        <begin position="1396"/>
        <end position="1421"/>
    </location>
</feature>
<sequence length="1421" mass="153660">MTSRSGGSSSRAGGGTKVGKYEMGRTLGEGNFAKVKFARNLETGENVAIKILDKEKVLKHKMINQIKREISTMKLVRHPNIIRLHEVMASKTKIYIVLELVTGGELFDKIASQGRLKEDEARKYFQQLICAVDYCHSRGVCHRDLKPENLLLSADGALKVSDFGLSALPQQVREDGLLHTTCGTPNYVAPEVIKNKGYDGAKADLWSCGVILFVLMAGYLPFEDSNLMNLYKKIFNAQYDCPPWFSSSAKKLIKKILDPNPATRITIPELIENEWFKKGYKPPRFEQEDVSLDDINAIFSEAMDAHNLVVERREEESVAPVTMNAFELISTSQGLNLRNLFQKQMGLVKRETRFTSKCSANEIISKIEQAAGPLGFDVKKNNTKLKIQGEKSGRKGHLAVATEILEVAPQLNMVELRKCGGDTLEFHKFYKNLSVGLKDIIWKAEPIDEDLDADTVEREREMREEVISSGGTVDPTPAASSAGASSAAVPMNVGSIDGSSHGQGSKAASLSCVGSQQPWTSLSTSAVGSGSSRASCRPWERGDLLRRLATFVPSNWLGKPQIINSLACAQKGWMSVGVDKVSCESCGACLNFTSSSSWTSAEAQSASESFARQLDFGHKVNCAWRGNSCPESLVQFPPTPQSALIGGYKDRCDGLVQFTCLPVVAISAIDLMCVTRGPQIERFLSQLQNFVSGEANFKQEIISELENSHEEAHCLFSRSQKLISLCGWEPRWLLNVQDCEEHSAQSERNGHSFGKNQLHRTQDPGLKAVSACAKRDARKGKASLKESRFDCRSPLLDCSLCGATVRILDFLTVPRPARFAPNANSIDIPDTSKKIGLTRGVSAASGISGWVAADDAEKDQVEDRDEVATTNEGKLLANSDLDLNLTMAGGFSFTPFGRTATSENTHDEDMGRDLMIGQPSGSEIGDRAASYESRGPSSRKRNLEKGGSSDDRPVPRLQQQADSVEGTVIDRDGDEVTDGGQYSAGPSKRARDSDIFDTHSSPHQRDSSGAGPSHSMGFDAYASGTRVSSLHQGNDRIIGIQSARDSTRASSVIAMDTVCHSVNDDSMESVENYPGDLDDAHFPSSSTHGNVDMNETSELNNSNLAQQSTCFQTATEAVPGEVGVSSTNYGEELFNAETVTAPARDGISFGISGGSVGMCASHEAEIHGADISVHRADSVVGEMEHRVEDAENQGQTDESVPDPGLMDEIVPDDINREGPVGDSQEMMSHSAGRADSGSKIGCSTKAESVESGEKISQNRNLPPATSSHPSHSCNANIYSACENTKEEIIKDSKSSFTNKSGLEPDFALANGIGPPKGESNYEGGVEFDPIAHHNQYCPWVNGNVAAAGCANSVPSTSSDAIALCGWQLTLDALDALRSLGHNAIPTVQSESAASLYKQNDQQAPSQKLLRNQSMSRSHGQL</sequence>
<feature type="region of interest" description="Disordered" evidence="18">
    <location>
        <begin position="1"/>
        <end position="20"/>
    </location>
</feature>
<proteinExistence type="inferred from homology"/>
<organism evidence="21 22">
    <name type="scientific">Arachis duranensis</name>
    <name type="common">Wild peanut</name>
    <dbReference type="NCBI Taxonomy" id="130453"/>
    <lineage>
        <taxon>Eukaryota</taxon>
        <taxon>Viridiplantae</taxon>
        <taxon>Streptophyta</taxon>
        <taxon>Embryophyta</taxon>
        <taxon>Tracheophyta</taxon>
        <taxon>Spermatophyta</taxon>
        <taxon>Magnoliopsida</taxon>
        <taxon>eudicotyledons</taxon>
        <taxon>Gunneridae</taxon>
        <taxon>Pentapetalae</taxon>
        <taxon>rosids</taxon>
        <taxon>fabids</taxon>
        <taxon>Fabales</taxon>
        <taxon>Fabaceae</taxon>
        <taxon>Papilionoideae</taxon>
        <taxon>50 kb inversion clade</taxon>
        <taxon>dalbergioids sensu lato</taxon>
        <taxon>Dalbergieae</taxon>
        <taxon>Pterocarpus clade</taxon>
        <taxon>Arachis</taxon>
    </lineage>
</organism>
<dbReference type="GO" id="GO:0007165">
    <property type="term" value="P:signal transduction"/>
    <property type="evidence" value="ECO:0007669"/>
    <property type="project" value="InterPro"/>
</dbReference>
<dbReference type="FunFam" id="3.30.310.80:FF:000002">
    <property type="entry name" value="Non-specific serine/threonine protein kinase"/>
    <property type="match status" value="1"/>
</dbReference>
<keyword evidence="7" id="KW-0479">Metal-binding</keyword>
<dbReference type="GO" id="GO:0004674">
    <property type="term" value="F:protein serine/threonine kinase activity"/>
    <property type="evidence" value="ECO:0007669"/>
    <property type="project" value="UniProtKB-KW"/>
</dbReference>
<dbReference type="PROSITE" id="PS00107">
    <property type="entry name" value="PROTEIN_KINASE_ATP"/>
    <property type="match status" value="1"/>
</dbReference>
<reference evidence="22" key="2">
    <citation type="submission" date="2025-08" db="UniProtKB">
        <authorList>
            <consortium name="RefSeq"/>
        </authorList>
    </citation>
    <scope>IDENTIFICATION</scope>
    <source>
        <tissue evidence="22">Whole plant</tissue>
    </source>
</reference>
<dbReference type="Proteomes" id="UP000515211">
    <property type="component" value="Chromosome 3"/>
</dbReference>
<comment type="subcellular location">
    <subcellularLocation>
        <location evidence="2">Nucleus</location>
    </subcellularLocation>
</comment>
<keyword evidence="21" id="KW-1185">Reference proteome</keyword>
<evidence type="ECO:0000256" key="5">
    <source>
        <dbReference type="ARBA" id="ARBA00022527"/>
    </source>
</evidence>
<dbReference type="SUPFAM" id="SSF56112">
    <property type="entry name" value="Protein kinase-like (PK-like)"/>
    <property type="match status" value="1"/>
</dbReference>
<dbReference type="PROSITE" id="PS50011">
    <property type="entry name" value="PROTEIN_KINASE_DOM"/>
    <property type="match status" value="1"/>
</dbReference>
<comment type="catalytic activity">
    <reaction evidence="15">
        <text>L-threonyl-[protein] + ATP = O-phospho-L-threonyl-[protein] + ADP + H(+)</text>
        <dbReference type="Rhea" id="RHEA:46608"/>
        <dbReference type="Rhea" id="RHEA-COMP:11060"/>
        <dbReference type="Rhea" id="RHEA-COMP:11605"/>
        <dbReference type="ChEBI" id="CHEBI:15378"/>
        <dbReference type="ChEBI" id="CHEBI:30013"/>
        <dbReference type="ChEBI" id="CHEBI:30616"/>
        <dbReference type="ChEBI" id="CHEBI:61977"/>
        <dbReference type="ChEBI" id="CHEBI:456216"/>
        <dbReference type="EC" id="2.7.11.1"/>
    </reaction>
</comment>
<dbReference type="InterPro" id="IPR000719">
    <property type="entry name" value="Prot_kinase_dom"/>
</dbReference>
<dbReference type="InterPro" id="IPR008271">
    <property type="entry name" value="Ser/Thr_kinase_AS"/>
</dbReference>
<evidence type="ECO:0000259" key="20">
    <source>
        <dbReference type="PROSITE" id="PS50816"/>
    </source>
</evidence>
<feature type="binding site" evidence="17">
    <location>
        <position position="50"/>
    </location>
    <ligand>
        <name>ATP</name>
        <dbReference type="ChEBI" id="CHEBI:30616"/>
    </ligand>
</feature>
<dbReference type="FunFam" id="1.10.510.10:FF:000279">
    <property type="entry name" value="Non-specific serine/threonine protein kinase"/>
    <property type="match status" value="1"/>
</dbReference>
<evidence type="ECO:0000256" key="7">
    <source>
        <dbReference type="ARBA" id="ARBA00022723"/>
    </source>
</evidence>
<evidence type="ECO:0000256" key="16">
    <source>
        <dbReference type="ARBA" id="ARBA00048679"/>
    </source>
</evidence>
<dbReference type="Gene3D" id="3.30.200.20">
    <property type="entry name" value="Phosphorylase Kinase, domain 1"/>
    <property type="match status" value="1"/>
</dbReference>
<feature type="region of interest" description="Disordered" evidence="18">
    <location>
        <begin position="462"/>
        <end position="486"/>
    </location>
</feature>
<dbReference type="CDD" id="cd12195">
    <property type="entry name" value="CIPK_C"/>
    <property type="match status" value="1"/>
</dbReference>
<evidence type="ECO:0000256" key="6">
    <source>
        <dbReference type="ARBA" id="ARBA00022679"/>
    </source>
</evidence>
<dbReference type="Pfam" id="PF08600">
    <property type="entry name" value="NuBaID_C"/>
    <property type="match status" value="1"/>
</dbReference>
<dbReference type="GO" id="GO:0005634">
    <property type="term" value="C:nucleus"/>
    <property type="evidence" value="ECO:0007669"/>
    <property type="project" value="UniProtKB-SubCell"/>
</dbReference>